<organism evidence="2 3">
    <name type="scientific">Xanthomonas phage Elanor</name>
    <dbReference type="NCBI Taxonomy" id="2939127"/>
    <lineage>
        <taxon>Viruses</taxon>
        <taxon>Duplodnaviria</taxon>
        <taxon>Heunggongvirae</taxon>
        <taxon>Uroviricota</taxon>
        <taxon>Caudoviricetes</taxon>
        <taxon>Mesyanzhinovviridae</taxon>
        <taxon>Bradleyvirinae</taxon>
        <taxon>Elanorvirus</taxon>
        <taxon>Elanorvirus elanor</taxon>
    </lineage>
</organism>
<evidence type="ECO:0000256" key="1">
    <source>
        <dbReference type="SAM" id="MobiDB-lite"/>
    </source>
</evidence>
<name>A0A9E7E1A1_9CAUD</name>
<sequence length="82" mass="9494">MPNTIRTIKEEVRVLGTRKRPLTYGQMTDIIKERHPDANTSVKTVQWYASRLRRDGEDVNVRDGRTALARSRKPAQPSHTKH</sequence>
<dbReference type="EMBL" id="ON189045">
    <property type="protein sequence ID" value="URA07025.1"/>
    <property type="molecule type" value="Genomic_DNA"/>
</dbReference>
<dbReference type="Proteomes" id="UP001056585">
    <property type="component" value="Segment"/>
</dbReference>
<evidence type="ECO:0000313" key="3">
    <source>
        <dbReference type="Proteomes" id="UP001056585"/>
    </source>
</evidence>
<evidence type="ECO:0000313" key="2">
    <source>
        <dbReference type="EMBL" id="URA07025.1"/>
    </source>
</evidence>
<keyword evidence="3" id="KW-1185">Reference proteome</keyword>
<reference evidence="2" key="1">
    <citation type="journal article" date="2022" name="Viruses">
        <title>Isolation of novel Xanthomonas phages for the plant pathogens X. translucens and X. campestris.</title>
        <authorList>
            <person name="Erdrich S.H."/>
            <person name="Sharma V."/>
            <person name="Schurr U."/>
            <person name="Arsova B."/>
            <person name="Frunzke J."/>
        </authorList>
    </citation>
    <scope>NUCLEOTIDE SEQUENCE</scope>
</reference>
<proteinExistence type="predicted"/>
<feature type="region of interest" description="Disordered" evidence="1">
    <location>
        <begin position="58"/>
        <end position="82"/>
    </location>
</feature>
<gene>
    <name evidence="2" type="ORF">Elanor_BL40057</name>
</gene>
<protein>
    <submittedName>
        <fullName evidence="2">Uncharacterized protein</fullName>
    </submittedName>
</protein>
<accession>A0A9E7E1A1</accession>